<dbReference type="STRING" id="1121391.SAMN02745206_02527"/>
<dbReference type="Proteomes" id="UP000184076">
    <property type="component" value="Unassembled WGS sequence"/>
</dbReference>
<feature type="transmembrane region" description="Helical" evidence="2">
    <location>
        <begin position="6"/>
        <end position="24"/>
    </location>
</feature>
<keyword evidence="2" id="KW-1133">Transmembrane helix</keyword>
<dbReference type="AlphaFoldDB" id="A0A1M5DXC6"/>
<sequence>MFTKLFLLRVVLPLVVLVLVLKRLRHPRIVRFKEKIRFDLWVKRILIALVLLVGLAYGTDALLDRIGPDKEELTVQRQGGRKSSLPPPIHGRPFGKP</sequence>
<accession>A0A1M5DXC6</accession>
<evidence type="ECO:0000256" key="1">
    <source>
        <dbReference type="SAM" id="MobiDB-lite"/>
    </source>
</evidence>
<feature type="transmembrane region" description="Helical" evidence="2">
    <location>
        <begin position="45"/>
        <end position="63"/>
    </location>
</feature>
<feature type="region of interest" description="Disordered" evidence="1">
    <location>
        <begin position="73"/>
        <end position="97"/>
    </location>
</feature>
<proteinExistence type="predicted"/>
<organism evidence="3 4">
    <name type="scientific">Desulfacinum infernum DSM 9756</name>
    <dbReference type="NCBI Taxonomy" id="1121391"/>
    <lineage>
        <taxon>Bacteria</taxon>
        <taxon>Pseudomonadati</taxon>
        <taxon>Thermodesulfobacteriota</taxon>
        <taxon>Syntrophobacteria</taxon>
        <taxon>Syntrophobacterales</taxon>
        <taxon>Syntrophobacteraceae</taxon>
        <taxon>Desulfacinum</taxon>
    </lineage>
</organism>
<reference evidence="4" key="1">
    <citation type="submission" date="2016-11" db="EMBL/GenBank/DDBJ databases">
        <authorList>
            <person name="Varghese N."/>
            <person name="Submissions S."/>
        </authorList>
    </citation>
    <scope>NUCLEOTIDE SEQUENCE [LARGE SCALE GENOMIC DNA]</scope>
    <source>
        <strain evidence="4">DSM 9756</strain>
    </source>
</reference>
<dbReference type="EMBL" id="FQVB01000025">
    <property type="protein sequence ID" value="SHF71633.1"/>
    <property type="molecule type" value="Genomic_DNA"/>
</dbReference>
<protein>
    <submittedName>
        <fullName evidence="3">Uncharacterized protein</fullName>
    </submittedName>
</protein>
<gene>
    <name evidence="3" type="ORF">SAMN02745206_02527</name>
</gene>
<evidence type="ECO:0000256" key="2">
    <source>
        <dbReference type="SAM" id="Phobius"/>
    </source>
</evidence>
<evidence type="ECO:0000313" key="3">
    <source>
        <dbReference type="EMBL" id="SHF71633.1"/>
    </source>
</evidence>
<feature type="compositionally biased region" description="Pro residues" evidence="1">
    <location>
        <begin position="85"/>
        <end position="97"/>
    </location>
</feature>
<dbReference type="RefSeq" id="WP_073040023.1">
    <property type="nucleotide sequence ID" value="NZ_FQVB01000025.1"/>
</dbReference>
<name>A0A1M5DXC6_9BACT</name>
<evidence type="ECO:0000313" key="4">
    <source>
        <dbReference type="Proteomes" id="UP000184076"/>
    </source>
</evidence>
<dbReference type="OrthoDB" id="5524040at2"/>
<keyword evidence="2" id="KW-0472">Membrane</keyword>
<keyword evidence="2" id="KW-0812">Transmembrane</keyword>
<keyword evidence="4" id="KW-1185">Reference proteome</keyword>